<gene>
    <name evidence="2" type="ORF">SAMN04488074_101397</name>
</gene>
<reference evidence="3" key="1">
    <citation type="submission" date="2016-10" db="EMBL/GenBank/DDBJ databases">
        <authorList>
            <person name="Varghese N."/>
            <person name="Submissions S."/>
        </authorList>
    </citation>
    <scope>NUCLEOTIDE SEQUENCE [LARGE SCALE GENOMIC DNA]</scope>
    <source>
        <strain evidence="3">DSM 44796</strain>
    </source>
</reference>
<evidence type="ECO:0000313" key="3">
    <source>
        <dbReference type="Proteomes" id="UP000199682"/>
    </source>
</evidence>
<proteinExistence type="predicted"/>
<dbReference type="AlphaFoldDB" id="A0A1G8QME5"/>
<dbReference type="EMBL" id="FNET01000001">
    <property type="protein sequence ID" value="SDJ05848.1"/>
    <property type="molecule type" value="Genomic_DNA"/>
</dbReference>
<evidence type="ECO:0000313" key="2">
    <source>
        <dbReference type="EMBL" id="SDJ05848.1"/>
    </source>
</evidence>
<sequence>MSTAYRRPMPEDEGGPALSPTLSEWLKAREETARHLASGTARTVDEAWVQRLADLLATERSWQDQYTGLVALGSTDGRFPHSNR</sequence>
<organism evidence="2 3">
    <name type="scientific">Lentzea albidocapillata subsp. violacea</name>
    <dbReference type="NCBI Taxonomy" id="128104"/>
    <lineage>
        <taxon>Bacteria</taxon>
        <taxon>Bacillati</taxon>
        <taxon>Actinomycetota</taxon>
        <taxon>Actinomycetes</taxon>
        <taxon>Pseudonocardiales</taxon>
        <taxon>Pseudonocardiaceae</taxon>
        <taxon>Lentzea</taxon>
    </lineage>
</organism>
<protein>
    <submittedName>
        <fullName evidence="2">Uncharacterized protein</fullName>
    </submittedName>
</protein>
<dbReference type="Proteomes" id="UP000199682">
    <property type="component" value="Unassembled WGS sequence"/>
</dbReference>
<evidence type="ECO:0000256" key="1">
    <source>
        <dbReference type="SAM" id="MobiDB-lite"/>
    </source>
</evidence>
<feature type="region of interest" description="Disordered" evidence="1">
    <location>
        <begin position="1"/>
        <end position="20"/>
    </location>
</feature>
<name>A0A1G8QME5_9PSEU</name>
<accession>A0A1G8QME5</accession>